<dbReference type="EMBL" id="CH474041">
    <property type="protein sequence ID" value="EDL84136.1"/>
    <property type="molecule type" value="Genomic_DNA"/>
</dbReference>
<name>A6KEN6_RAT</name>
<dbReference type="Proteomes" id="UP000234681">
    <property type="component" value="Chromosome 8"/>
</dbReference>
<dbReference type="AlphaFoldDB" id="A6KEN6"/>
<evidence type="ECO:0000313" key="1">
    <source>
        <dbReference type="EMBL" id="EDL84136.1"/>
    </source>
</evidence>
<accession>A6KEN6</accession>
<sequence length="42" mass="4813">MTQDQIPSLLMLMKVILFSILSEISQEVGLNFLSVLEIHSFF</sequence>
<reference evidence="2" key="1">
    <citation type="submission" date="2005-09" db="EMBL/GenBank/DDBJ databases">
        <authorList>
            <person name="Mural R.J."/>
            <person name="Li P.W."/>
            <person name="Adams M.D."/>
            <person name="Amanatides P.G."/>
            <person name="Baden-Tillson H."/>
            <person name="Barnstead M."/>
            <person name="Chin S.H."/>
            <person name="Dew I."/>
            <person name="Evans C.A."/>
            <person name="Ferriera S."/>
            <person name="Flanigan M."/>
            <person name="Fosler C."/>
            <person name="Glodek A."/>
            <person name="Gu Z."/>
            <person name="Holt R.A."/>
            <person name="Jennings D."/>
            <person name="Kraft C.L."/>
            <person name="Lu F."/>
            <person name="Nguyen T."/>
            <person name="Nusskern D.R."/>
            <person name="Pfannkoch C.M."/>
            <person name="Sitter C."/>
            <person name="Sutton G.G."/>
            <person name="Venter J.C."/>
            <person name="Wang Z."/>
            <person name="Woodage T."/>
            <person name="Zheng X.H."/>
            <person name="Zhong F."/>
        </authorList>
    </citation>
    <scope>NUCLEOTIDE SEQUENCE [LARGE SCALE GENOMIC DNA]</scope>
    <source>
        <strain>BN</strain>
        <strain evidence="2">Sprague-Dawley</strain>
    </source>
</reference>
<protein>
    <submittedName>
        <fullName evidence="1">RCG56592, isoform CRA_a</fullName>
    </submittedName>
</protein>
<proteinExistence type="predicted"/>
<evidence type="ECO:0000313" key="2">
    <source>
        <dbReference type="Proteomes" id="UP000234681"/>
    </source>
</evidence>
<gene>
    <name evidence="1" type="ORF">rCG_56592</name>
</gene>
<organism evidence="1 2">
    <name type="scientific">Rattus norvegicus</name>
    <name type="common">Rat</name>
    <dbReference type="NCBI Taxonomy" id="10116"/>
    <lineage>
        <taxon>Eukaryota</taxon>
        <taxon>Metazoa</taxon>
        <taxon>Chordata</taxon>
        <taxon>Craniata</taxon>
        <taxon>Vertebrata</taxon>
        <taxon>Euteleostomi</taxon>
        <taxon>Mammalia</taxon>
        <taxon>Eutheria</taxon>
        <taxon>Euarchontoglires</taxon>
        <taxon>Glires</taxon>
        <taxon>Rodentia</taxon>
        <taxon>Myomorpha</taxon>
        <taxon>Muroidea</taxon>
        <taxon>Muridae</taxon>
        <taxon>Murinae</taxon>
        <taxon>Rattus</taxon>
    </lineage>
</organism>